<reference evidence="7 8" key="1">
    <citation type="submission" date="2014-02" db="EMBL/GenBank/DDBJ databases">
        <title>Expanding our view of genomic diversity in Candidatus Accumulibacter clades.</title>
        <authorList>
            <person name="Skennerton C.T."/>
            <person name="Barr J.J."/>
            <person name="Slater F.R."/>
            <person name="Bond P.L."/>
            <person name="Tyson G.W."/>
        </authorList>
    </citation>
    <scope>NUCLEOTIDE SEQUENCE [LARGE SCALE GENOMIC DNA]</scope>
    <source>
        <strain evidence="8">BA-91</strain>
    </source>
</reference>
<protein>
    <submittedName>
        <fullName evidence="7">Putative acetyltransferase</fullName>
    </submittedName>
</protein>
<gene>
    <name evidence="7" type="ORF">AW09_000894</name>
</gene>
<dbReference type="Proteomes" id="UP000020077">
    <property type="component" value="Unassembled WGS sequence"/>
</dbReference>
<evidence type="ECO:0000256" key="1">
    <source>
        <dbReference type="ARBA" id="ARBA00022491"/>
    </source>
</evidence>
<evidence type="ECO:0000256" key="3">
    <source>
        <dbReference type="ARBA" id="ARBA00022679"/>
    </source>
</evidence>
<evidence type="ECO:0000256" key="2">
    <source>
        <dbReference type="ARBA" id="ARBA00022649"/>
    </source>
</evidence>
<keyword evidence="3 7" id="KW-0808">Transferase</keyword>
<dbReference type="Gene3D" id="3.40.630.30">
    <property type="match status" value="1"/>
</dbReference>
<comment type="catalytic activity">
    <reaction evidence="5">
        <text>glycyl-tRNA(Gly) + acetyl-CoA = N-acetylglycyl-tRNA(Gly) + CoA + H(+)</text>
        <dbReference type="Rhea" id="RHEA:81867"/>
        <dbReference type="Rhea" id="RHEA-COMP:9683"/>
        <dbReference type="Rhea" id="RHEA-COMP:19766"/>
        <dbReference type="ChEBI" id="CHEBI:15378"/>
        <dbReference type="ChEBI" id="CHEBI:57287"/>
        <dbReference type="ChEBI" id="CHEBI:57288"/>
        <dbReference type="ChEBI" id="CHEBI:78522"/>
        <dbReference type="ChEBI" id="CHEBI:232036"/>
    </reaction>
</comment>
<feature type="domain" description="N-acetyltransferase" evidence="6">
    <location>
        <begin position="1"/>
        <end position="160"/>
    </location>
</feature>
<evidence type="ECO:0000256" key="4">
    <source>
        <dbReference type="ARBA" id="ARBA00023315"/>
    </source>
</evidence>
<evidence type="ECO:0000313" key="7">
    <source>
        <dbReference type="EMBL" id="KFB73837.1"/>
    </source>
</evidence>
<dbReference type="EMBL" id="JDVG02000152">
    <property type="protein sequence ID" value="KFB73837.1"/>
    <property type="molecule type" value="Genomic_DNA"/>
</dbReference>
<keyword evidence="2" id="KW-1277">Toxin-antitoxin system</keyword>
<dbReference type="GO" id="GO:0016747">
    <property type="term" value="F:acyltransferase activity, transferring groups other than amino-acyl groups"/>
    <property type="evidence" value="ECO:0007669"/>
    <property type="project" value="InterPro"/>
</dbReference>
<dbReference type="InterPro" id="IPR016181">
    <property type="entry name" value="Acyl_CoA_acyltransferase"/>
</dbReference>
<dbReference type="PANTHER" id="PTHR36449">
    <property type="entry name" value="ACETYLTRANSFERASE-RELATED"/>
    <property type="match status" value="1"/>
</dbReference>
<dbReference type="SUPFAM" id="SSF55729">
    <property type="entry name" value="Acyl-CoA N-acyltransferases (Nat)"/>
    <property type="match status" value="1"/>
</dbReference>
<evidence type="ECO:0000256" key="5">
    <source>
        <dbReference type="ARBA" id="ARBA00049880"/>
    </source>
</evidence>
<name>A0A080LY39_9PROT</name>
<keyword evidence="1" id="KW-0678">Repressor</keyword>
<evidence type="ECO:0000313" key="8">
    <source>
        <dbReference type="Proteomes" id="UP000020077"/>
    </source>
</evidence>
<organism evidence="7 8">
    <name type="scientific">Candidatus Accumulibacter phosphatis</name>
    <dbReference type="NCBI Taxonomy" id="327160"/>
    <lineage>
        <taxon>Bacteria</taxon>
        <taxon>Pseudomonadati</taxon>
        <taxon>Pseudomonadota</taxon>
        <taxon>Betaproteobacteria</taxon>
        <taxon>Candidatus Accumulibacter</taxon>
    </lineage>
</organism>
<sequence>MQVRPLTGSHKRQGFDCGRQELNDWLRQVARQHQEKGLSKTFVATREEAPDRICGYYALTLAELENHHLPEAWRKKLPRRIPGVRLGRLAVDRQYQGTGLGELLLVDTLTRAQRIYTEGGGIGLFVDAIDEQASGYYQRFGFVASPDNPLLLFLSAKVMG</sequence>
<proteinExistence type="predicted"/>
<dbReference type="PROSITE" id="PS51186">
    <property type="entry name" value="GNAT"/>
    <property type="match status" value="1"/>
</dbReference>
<comment type="caution">
    <text evidence="7">The sequence shown here is derived from an EMBL/GenBank/DDBJ whole genome shotgun (WGS) entry which is preliminary data.</text>
</comment>
<dbReference type="Pfam" id="PF13508">
    <property type="entry name" value="Acetyltransf_7"/>
    <property type="match status" value="1"/>
</dbReference>
<dbReference type="AlphaFoldDB" id="A0A080LY39"/>
<dbReference type="PANTHER" id="PTHR36449:SF1">
    <property type="entry name" value="ACETYLTRANSFERASE"/>
    <property type="match status" value="1"/>
</dbReference>
<evidence type="ECO:0000259" key="6">
    <source>
        <dbReference type="PROSITE" id="PS51186"/>
    </source>
</evidence>
<keyword evidence="4" id="KW-0012">Acyltransferase</keyword>
<accession>A0A080LY39</accession>
<dbReference type="InterPro" id="IPR000182">
    <property type="entry name" value="GNAT_dom"/>
</dbReference>